<dbReference type="Proteomes" id="UP000799302">
    <property type="component" value="Unassembled WGS sequence"/>
</dbReference>
<name>A0A6A6TUY6_9PEZI</name>
<evidence type="ECO:0000313" key="1">
    <source>
        <dbReference type="EMBL" id="KAF2663131.1"/>
    </source>
</evidence>
<evidence type="ECO:0000313" key="2">
    <source>
        <dbReference type="Proteomes" id="UP000799302"/>
    </source>
</evidence>
<organism evidence="1 2">
    <name type="scientific">Microthyrium microscopicum</name>
    <dbReference type="NCBI Taxonomy" id="703497"/>
    <lineage>
        <taxon>Eukaryota</taxon>
        <taxon>Fungi</taxon>
        <taxon>Dikarya</taxon>
        <taxon>Ascomycota</taxon>
        <taxon>Pezizomycotina</taxon>
        <taxon>Dothideomycetes</taxon>
        <taxon>Dothideomycetes incertae sedis</taxon>
        <taxon>Microthyriales</taxon>
        <taxon>Microthyriaceae</taxon>
        <taxon>Microthyrium</taxon>
    </lineage>
</organism>
<proteinExistence type="predicted"/>
<sequence length="123" mass="13070">GNASEGGDVGGSPGKSSLFFLTVYHPGIEQRTSALSGALPTILENPPEELGFTPGRTHNRSRSPRIGSKGRVRWALGGTLGSRSALALGQGLSSIWDVCPWQVFWPSGVRLTTNLELVRTRGI</sequence>
<reference evidence="1" key="1">
    <citation type="journal article" date="2020" name="Stud. Mycol.">
        <title>101 Dothideomycetes genomes: a test case for predicting lifestyles and emergence of pathogens.</title>
        <authorList>
            <person name="Haridas S."/>
            <person name="Albert R."/>
            <person name="Binder M."/>
            <person name="Bloem J."/>
            <person name="Labutti K."/>
            <person name="Salamov A."/>
            <person name="Andreopoulos B."/>
            <person name="Baker S."/>
            <person name="Barry K."/>
            <person name="Bills G."/>
            <person name="Bluhm B."/>
            <person name="Cannon C."/>
            <person name="Castanera R."/>
            <person name="Culley D."/>
            <person name="Daum C."/>
            <person name="Ezra D."/>
            <person name="Gonzalez J."/>
            <person name="Henrissat B."/>
            <person name="Kuo A."/>
            <person name="Liang C."/>
            <person name="Lipzen A."/>
            <person name="Lutzoni F."/>
            <person name="Magnuson J."/>
            <person name="Mondo S."/>
            <person name="Nolan M."/>
            <person name="Ohm R."/>
            <person name="Pangilinan J."/>
            <person name="Park H.-J."/>
            <person name="Ramirez L."/>
            <person name="Alfaro M."/>
            <person name="Sun H."/>
            <person name="Tritt A."/>
            <person name="Yoshinaga Y."/>
            <person name="Zwiers L.-H."/>
            <person name="Turgeon B."/>
            <person name="Goodwin S."/>
            <person name="Spatafora J."/>
            <person name="Crous P."/>
            <person name="Grigoriev I."/>
        </authorList>
    </citation>
    <scope>NUCLEOTIDE SEQUENCE</scope>
    <source>
        <strain evidence="1">CBS 115976</strain>
    </source>
</reference>
<dbReference type="EMBL" id="MU004247">
    <property type="protein sequence ID" value="KAF2663131.1"/>
    <property type="molecule type" value="Genomic_DNA"/>
</dbReference>
<dbReference type="AlphaFoldDB" id="A0A6A6TUY6"/>
<dbReference type="OrthoDB" id="3753093at2759"/>
<keyword evidence="2" id="KW-1185">Reference proteome</keyword>
<accession>A0A6A6TUY6</accession>
<protein>
    <submittedName>
        <fullName evidence="1">Uncharacterized protein</fullName>
    </submittedName>
</protein>
<gene>
    <name evidence="1" type="ORF">BT63DRAFT_380516</name>
</gene>
<feature type="non-terminal residue" evidence="1">
    <location>
        <position position="1"/>
    </location>
</feature>